<feature type="region of interest" description="Disordered" evidence="3">
    <location>
        <begin position="1"/>
        <end position="105"/>
    </location>
</feature>
<evidence type="ECO:0000256" key="3">
    <source>
        <dbReference type="SAM" id="MobiDB-lite"/>
    </source>
</evidence>
<dbReference type="InterPro" id="IPR037191">
    <property type="entry name" value="VPS9_dom_sf"/>
</dbReference>
<dbReference type="Pfam" id="PF02204">
    <property type="entry name" value="VPS9"/>
    <property type="match status" value="1"/>
</dbReference>
<evidence type="ECO:0000259" key="4">
    <source>
        <dbReference type="PROSITE" id="PS51205"/>
    </source>
</evidence>
<dbReference type="EMBL" id="SEOQ01000058">
    <property type="protein sequence ID" value="TFY71290.1"/>
    <property type="molecule type" value="Genomic_DNA"/>
</dbReference>
<feature type="region of interest" description="Disordered" evidence="3">
    <location>
        <begin position="434"/>
        <end position="468"/>
    </location>
</feature>
<feature type="compositionally biased region" description="Polar residues" evidence="3">
    <location>
        <begin position="678"/>
        <end position="689"/>
    </location>
</feature>
<dbReference type="OrthoDB" id="10264848at2759"/>
<dbReference type="InterPro" id="IPR003123">
    <property type="entry name" value="VPS9"/>
</dbReference>
<comment type="caution">
    <text evidence="5">The sequence shown here is derived from an EMBL/GenBank/DDBJ whole genome shotgun (WGS) entry which is preliminary data.</text>
</comment>
<dbReference type="PROSITE" id="PS51205">
    <property type="entry name" value="VPS9"/>
    <property type="match status" value="1"/>
</dbReference>
<feature type="region of interest" description="Disordered" evidence="3">
    <location>
        <begin position="587"/>
        <end position="625"/>
    </location>
</feature>
<feature type="compositionally biased region" description="Acidic residues" evidence="3">
    <location>
        <begin position="915"/>
        <end position="938"/>
    </location>
</feature>
<keyword evidence="2" id="KW-0687">Ribonucleoprotein</keyword>
<dbReference type="GO" id="GO:0031267">
    <property type="term" value="F:small GTPase binding"/>
    <property type="evidence" value="ECO:0007669"/>
    <property type="project" value="TreeGrafter"/>
</dbReference>
<proteinExistence type="predicted"/>
<feature type="compositionally biased region" description="Basic and acidic residues" evidence="3">
    <location>
        <begin position="442"/>
        <end position="468"/>
    </location>
</feature>
<dbReference type="GO" id="GO:0005829">
    <property type="term" value="C:cytosol"/>
    <property type="evidence" value="ECO:0007669"/>
    <property type="project" value="TreeGrafter"/>
</dbReference>
<feature type="domain" description="VPS9" evidence="4">
    <location>
        <begin position="499"/>
        <end position="756"/>
    </location>
</feature>
<feature type="compositionally biased region" description="Low complexity" evidence="3">
    <location>
        <begin position="282"/>
        <end position="293"/>
    </location>
</feature>
<name>A0A4Y9ZAV7_9AGAM</name>
<dbReference type="STRING" id="205917.A0A4Y9ZAV7"/>
<dbReference type="Gene3D" id="2.20.25.30">
    <property type="match status" value="1"/>
</dbReference>
<sequence length="1216" mass="130639">MASKRDSSLFSSGSIGRTQGSQIQRGASPAPSLTREPLTAHPLLSPTPSTVSVNTTTSPETQKPSTAATAPHYVPYTPRHRTAAATTGTTSLSVSPQQQQGGGATSKLQLMNLKASAQSVGLDTGSIGWEILEKLVGEHDHAPEWNEIWSALATGKATLLLPIEQGSHGNITPDFVKDHIALCNGDSRENAPIVTLSGIRGVLADQTLTFRSSLRPGSKVFEELLNASTRPAALASLPPLPLISPSPLSQTYPTLTVPSYTASLPLPPHVATKPPLPPRPGQRPSSSQGTSSRLSTSFASLFGKSSTSSTPIPTPPLSTDSEHAVEVSAFTIDRRIIRKDVTKQINKAIKLELKEALTMSGAPTWIIDRVNDFTAGLYPFVKSSHSIKQQLLSANGSAPPSPIYTIEPPAETIEELSQQFQEFYEGLEEDLRAGHSPMTARPKGETFSDAQEKDLQKRSHEHKDKGSDQYVRDTLEAVERMMCSLFYDRLYLQRTSDDASHDAALSDRIAALNMLDLGLEHLGVDAGTAATDVALASVLRGCGETLSQLDQSACRCPADKAAILVAAHKILVDGLSRLPPIRLKSEAELEHQKSPEAAAVVHPEKAVSADDNEKQDDEVLSEPSRLLTDLPAVPPIIVSPESDPNLQIPSPAVETDSSSLSADAGLGPNAHVTPPPRTSSLLTMSRPSTPTPVSGDLILPLMIYAVVKANPQHLISHLLYTQRFRYERFGGEESYCLVNLMAVADFLENVDLKVLGLGDSEKKVMSTADLTPIPVTRAALGSQSPTTPEGIQARLRGRVEQQVDAITGSANKVISGVVDSSFGVLRSLLPGNADTQTPGLSPDQDVAPWNAVRPGFGLLRRESGFSIASLAASLPGRERSKSINSTAAAEESGQQMMEVASRPGSVRSAFLSDADVSETDDSEEDEDDDDDDDEEEEGGHDTRSIRSFENMMKDKRRKRDVKGRKSLTDRLASMPGLSRLSTAAAAPTLGSPPASRRSSLLPAPTGATRFDTPVSSRAHSPVLGRLPPPNKRFMECTEDDLKISEVAELLREYKQLVEGPSTGDVEVVKLGDLGPQVGAATRATNFQIGASPRANFPAPKHLAAGPKLYPATPSRPISEKQAARWYVLQLFWRQKVPRLSVSVTPSRTLCAVAACAQCGYPRAKLRSFEWGQKAKRRKTTGTGRMRYLKDVSRRFKNGFRENTVAKKTVRAAASSA</sequence>
<feature type="region of interest" description="Disordered" evidence="3">
    <location>
        <begin position="266"/>
        <end position="293"/>
    </location>
</feature>
<dbReference type="GO" id="GO:1990904">
    <property type="term" value="C:ribonucleoprotein complex"/>
    <property type="evidence" value="ECO:0007669"/>
    <property type="project" value="UniProtKB-KW"/>
</dbReference>
<dbReference type="GO" id="GO:0005840">
    <property type="term" value="C:ribosome"/>
    <property type="evidence" value="ECO:0007669"/>
    <property type="project" value="UniProtKB-KW"/>
</dbReference>
<feature type="compositionally biased region" description="Low complexity" evidence="3">
    <location>
        <begin position="46"/>
        <end position="61"/>
    </location>
</feature>
<reference evidence="5 6" key="1">
    <citation type="submission" date="2019-02" db="EMBL/GenBank/DDBJ databases">
        <title>Genome sequencing of the rare red list fungi Dentipellis fragilis.</title>
        <authorList>
            <person name="Buettner E."/>
            <person name="Kellner H."/>
        </authorList>
    </citation>
    <scope>NUCLEOTIDE SEQUENCE [LARGE SCALE GENOMIC DNA]</scope>
    <source>
        <strain evidence="5 6">DSM 105465</strain>
    </source>
</reference>
<evidence type="ECO:0000256" key="1">
    <source>
        <dbReference type="ARBA" id="ARBA00022980"/>
    </source>
</evidence>
<evidence type="ECO:0000313" key="6">
    <source>
        <dbReference type="Proteomes" id="UP000298327"/>
    </source>
</evidence>
<feature type="region of interest" description="Disordered" evidence="3">
    <location>
        <begin position="875"/>
        <end position="1031"/>
    </location>
</feature>
<feature type="region of interest" description="Disordered" evidence="3">
    <location>
        <begin position="639"/>
        <end position="689"/>
    </location>
</feature>
<dbReference type="Gene3D" id="1.20.1050.80">
    <property type="entry name" value="VPS9 domain"/>
    <property type="match status" value="2"/>
</dbReference>
<dbReference type="GO" id="GO:0030139">
    <property type="term" value="C:endocytic vesicle"/>
    <property type="evidence" value="ECO:0007669"/>
    <property type="project" value="TreeGrafter"/>
</dbReference>
<dbReference type="GO" id="GO:0005085">
    <property type="term" value="F:guanyl-nucleotide exchange factor activity"/>
    <property type="evidence" value="ECO:0007669"/>
    <property type="project" value="InterPro"/>
</dbReference>
<dbReference type="GO" id="GO:0003735">
    <property type="term" value="F:structural constituent of ribosome"/>
    <property type="evidence" value="ECO:0007669"/>
    <property type="project" value="InterPro"/>
</dbReference>
<accession>A0A4Y9ZAV7</accession>
<dbReference type="GO" id="GO:0006412">
    <property type="term" value="P:translation"/>
    <property type="evidence" value="ECO:0007669"/>
    <property type="project" value="InterPro"/>
</dbReference>
<keyword evidence="6" id="KW-1185">Reference proteome</keyword>
<feature type="compositionally biased region" description="Polar residues" evidence="3">
    <location>
        <begin position="882"/>
        <end position="895"/>
    </location>
</feature>
<protein>
    <recommendedName>
        <fullName evidence="4">VPS9 domain-containing protein</fullName>
    </recommendedName>
</protein>
<dbReference type="GO" id="GO:0016192">
    <property type="term" value="P:vesicle-mediated transport"/>
    <property type="evidence" value="ECO:0007669"/>
    <property type="project" value="InterPro"/>
</dbReference>
<dbReference type="InterPro" id="IPR045046">
    <property type="entry name" value="Vps9-like"/>
</dbReference>
<keyword evidence="1" id="KW-0689">Ribosomal protein</keyword>
<feature type="compositionally biased region" description="Basic residues" evidence="3">
    <location>
        <begin position="954"/>
        <end position="965"/>
    </location>
</feature>
<dbReference type="SUPFAM" id="SSF109993">
    <property type="entry name" value="VPS9 domain"/>
    <property type="match status" value="1"/>
</dbReference>
<dbReference type="Proteomes" id="UP000298327">
    <property type="component" value="Unassembled WGS sequence"/>
</dbReference>
<feature type="compositionally biased region" description="Polar residues" evidence="3">
    <location>
        <begin position="8"/>
        <end position="25"/>
    </location>
</feature>
<feature type="compositionally biased region" description="Low complexity" evidence="3">
    <location>
        <begin position="991"/>
        <end position="1004"/>
    </location>
</feature>
<feature type="compositionally biased region" description="Basic and acidic residues" evidence="3">
    <location>
        <begin position="602"/>
        <end position="612"/>
    </location>
</feature>
<gene>
    <name evidence="5" type="ORF">EVG20_g1721</name>
</gene>
<dbReference type="PANTHER" id="PTHR23101:SF25">
    <property type="entry name" value="GTPASE-ACTIVATING PROTEIN AND VPS9 DOMAIN-CONTAINING PROTEIN 1"/>
    <property type="match status" value="1"/>
</dbReference>
<dbReference type="InterPro" id="IPR011331">
    <property type="entry name" value="Ribosomal_eL37/eL43"/>
</dbReference>
<dbReference type="AlphaFoldDB" id="A0A4Y9ZAV7"/>
<evidence type="ECO:0000313" key="5">
    <source>
        <dbReference type="EMBL" id="TFY71290.1"/>
    </source>
</evidence>
<organism evidence="5 6">
    <name type="scientific">Dentipellis fragilis</name>
    <dbReference type="NCBI Taxonomy" id="205917"/>
    <lineage>
        <taxon>Eukaryota</taxon>
        <taxon>Fungi</taxon>
        <taxon>Dikarya</taxon>
        <taxon>Basidiomycota</taxon>
        <taxon>Agaricomycotina</taxon>
        <taxon>Agaricomycetes</taxon>
        <taxon>Russulales</taxon>
        <taxon>Hericiaceae</taxon>
        <taxon>Dentipellis</taxon>
    </lineage>
</organism>
<dbReference type="PANTHER" id="PTHR23101">
    <property type="entry name" value="RAB GDP/GTP EXCHANGE FACTOR"/>
    <property type="match status" value="1"/>
</dbReference>
<evidence type="ECO:0000256" key="2">
    <source>
        <dbReference type="ARBA" id="ARBA00023274"/>
    </source>
</evidence>